<evidence type="ECO:0000313" key="1">
    <source>
        <dbReference type="EnsemblMetazoa" id="PPA13849.1"/>
    </source>
</evidence>
<name>A0A2A6CID0_PRIPA</name>
<reference evidence="1" key="2">
    <citation type="submission" date="2022-06" db="UniProtKB">
        <authorList>
            <consortium name="EnsemblMetazoa"/>
        </authorList>
    </citation>
    <scope>IDENTIFICATION</scope>
    <source>
        <strain evidence="1">PS312</strain>
    </source>
</reference>
<dbReference type="PANTHER" id="PTHR47156">
    <property type="entry name" value="PROTEIN CBG20824"/>
    <property type="match status" value="1"/>
</dbReference>
<organism evidence="1 2">
    <name type="scientific">Pristionchus pacificus</name>
    <name type="common">Parasitic nematode worm</name>
    <dbReference type="NCBI Taxonomy" id="54126"/>
    <lineage>
        <taxon>Eukaryota</taxon>
        <taxon>Metazoa</taxon>
        <taxon>Ecdysozoa</taxon>
        <taxon>Nematoda</taxon>
        <taxon>Chromadorea</taxon>
        <taxon>Rhabditida</taxon>
        <taxon>Rhabditina</taxon>
        <taxon>Diplogasteromorpha</taxon>
        <taxon>Diplogasteroidea</taxon>
        <taxon>Neodiplogasteridae</taxon>
        <taxon>Pristionchus</taxon>
    </lineage>
</organism>
<accession>A0A8R1U9R8</accession>
<dbReference type="GO" id="GO:0061630">
    <property type="term" value="F:ubiquitin protein ligase activity"/>
    <property type="evidence" value="ECO:0000318"/>
    <property type="project" value="GO_Central"/>
</dbReference>
<gene>
    <name evidence="1" type="primary">WBGene00103403</name>
</gene>
<protein>
    <submittedName>
        <fullName evidence="1">Zinc finger protein</fullName>
    </submittedName>
</protein>
<sequence length="1141" mass="132461">MSASTEDLLAKNSELEKQIERMEKEHEETMTELFHNNDELTKRVAELEQRNKELFERCKLLNKNRSTTSKHECEMETIQQKFTSFRLEQDKKEKSSIDKINSFRDRNTQLIKEKNQLEGRLLHTEDRLAEVRSQCTRLSAELYDSKETNIQLTRDNNNLRSIKGRIIEERDKFKDHKKRLESELTQSQQQIGLTRNVAALLVATKKELDKSREDLENAKKDLETSKNDHETAKKNLEREVKDEKARSSTIAQEFTRMKSEKYSDQDYCSCSICCDVYDSALCVPRILDCGHTFCEICIEKFKNTNLDSCPTCKANSVFNSRAPVNYYAISVVDETIKNIPKARCETCEKVFQFSSEDTPIKPENNKAKEEDTGEVKCPTCKKDSIFNVREVAPKNYYVIMNATVEDVLAKNDGLVQAMKRMEMEHEETMKELLESNGDLSRRVGELELRNTELFERCKRFNKNRTTNVEHNKEKRMLEQQIVEIKNMYDLKEKSMIDQMNELRSRNTEDRTKLEQTTYELKSVTERNCELKRANAALLVDLETANGQMRKLNNEMRTFMDHTSAVHAQMRNVISQRDEVSRLLAISHETIAVAESKAAKAKDEIQRIAAIYRNEIIHMKAAKNSSEVSPGNLSDHCACNICCEEYGVSEGTLKSVQKAKCETCDKMDASNDELLAKNDELITKELFYNNEDLTKRVNELEERNKELFERCRVLNKNRSLKEDHEKEKQKIMQEMQEMRNQHEKKESSSAGQIRYLEYRCKQFEAKNHQLQVDHSNIAALSVANSNLRSATRDLNMKMAALQVELNMLRHANPTTGDLSSQITTFKMDNEQLKLELKKTQKKLKASKLDTEYEIRRTSAIREVFMSIKEGMKAEKKCGQNDCCGNELIEYCCCNICCSDYDSVLFIPRTLRCGHTFCDVCIGKLEKYSSIKCPTCTSKYETYEKPPINYLVMSMVEAAMKIQSKSQGRPSQNVSQGSKLSTQAIQESENTMDLLDKNDDLANQIKRMERDHEETVKELFESNGDLTKRVYDLEQRNNELFERCKLLNKNRFKNVELDSEKKRLEKEILEIKKMHELKEKLMIAQMNELRSRNSELLDDKNKLEGHIYELRSVRDKNSELGRANARLSADLETATGKIRKLSK</sequence>
<evidence type="ECO:0000313" key="2">
    <source>
        <dbReference type="Proteomes" id="UP000005239"/>
    </source>
</evidence>
<dbReference type="InterPro" id="IPR052667">
    <property type="entry name" value="E3_ubiquitin-ligase_RING"/>
</dbReference>
<dbReference type="Pfam" id="PF13445">
    <property type="entry name" value="zf-RING_UBOX"/>
    <property type="match status" value="1"/>
</dbReference>
<dbReference type="EnsemblMetazoa" id="PPA13849.1">
    <property type="protein sequence ID" value="PPA13849.1"/>
    <property type="gene ID" value="WBGene00103403"/>
</dbReference>
<dbReference type="Pfam" id="PF00097">
    <property type="entry name" value="zf-C3HC4"/>
    <property type="match status" value="1"/>
</dbReference>
<keyword evidence="2" id="KW-1185">Reference proteome</keyword>
<dbReference type="InterPro" id="IPR001841">
    <property type="entry name" value="Znf_RING"/>
</dbReference>
<dbReference type="Gene3D" id="3.30.40.10">
    <property type="entry name" value="Zinc/RING finger domain, C3HC4 (zinc finger)"/>
    <property type="match status" value="2"/>
</dbReference>
<dbReference type="InterPro" id="IPR013083">
    <property type="entry name" value="Znf_RING/FYVE/PHD"/>
</dbReference>
<dbReference type="PROSITE" id="PS00518">
    <property type="entry name" value="ZF_RING_1"/>
    <property type="match status" value="2"/>
</dbReference>
<accession>A0A2A6CID0</accession>
<proteinExistence type="predicted"/>
<dbReference type="InterPro" id="IPR027370">
    <property type="entry name" value="Znf-RING_euk"/>
</dbReference>
<dbReference type="AlphaFoldDB" id="A0A2A6CID0"/>
<dbReference type="CDD" id="cd16449">
    <property type="entry name" value="RING-HC"/>
    <property type="match status" value="1"/>
</dbReference>
<dbReference type="Proteomes" id="UP000005239">
    <property type="component" value="Unassembled WGS sequence"/>
</dbReference>
<reference evidence="2" key="1">
    <citation type="journal article" date="2008" name="Nat. Genet.">
        <title>The Pristionchus pacificus genome provides a unique perspective on nematode lifestyle and parasitism.</title>
        <authorList>
            <person name="Dieterich C."/>
            <person name="Clifton S.W."/>
            <person name="Schuster L.N."/>
            <person name="Chinwalla A."/>
            <person name="Delehaunty K."/>
            <person name="Dinkelacker I."/>
            <person name="Fulton L."/>
            <person name="Fulton R."/>
            <person name="Godfrey J."/>
            <person name="Minx P."/>
            <person name="Mitreva M."/>
            <person name="Roeseler W."/>
            <person name="Tian H."/>
            <person name="Witte H."/>
            <person name="Yang S.P."/>
            <person name="Wilson R.K."/>
            <person name="Sommer R.J."/>
        </authorList>
    </citation>
    <scope>NUCLEOTIDE SEQUENCE [LARGE SCALE GENOMIC DNA]</scope>
    <source>
        <strain evidence="2">PS312</strain>
    </source>
</reference>
<dbReference type="InterPro" id="IPR017907">
    <property type="entry name" value="Znf_RING_CS"/>
</dbReference>
<dbReference type="SUPFAM" id="SSF57850">
    <property type="entry name" value="RING/U-box"/>
    <property type="match status" value="2"/>
</dbReference>
<dbReference type="InterPro" id="IPR018957">
    <property type="entry name" value="Znf_C3HC4_RING-type"/>
</dbReference>
<dbReference type="PANTHER" id="PTHR47156:SF10">
    <property type="entry name" value="E3 UBIQUITIN-PROTEIN LIGASE TRIM-21-RELATED"/>
    <property type="match status" value="1"/>
</dbReference>
<dbReference type="PROSITE" id="PS50089">
    <property type="entry name" value="ZF_RING_2"/>
    <property type="match status" value="2"/>
</dbReference>
<dbReference type="GO" id="GO:0046872">
    <property type="term" value="F:metal ion binding"/>
    <property type="evidence" value="ECO:0007669"/>
    <property type="project" value="InterPro"/>
</dbReference>
<dbReference type="SMART" id="SM00184">
    <property type="entry name" value="RING"/>
    <property type="match status" value="2"/>
</dbReference>
<dbReference type="GO" id="GO:0016567">
    <property type="term" value="P:protein ubiquitination"/>
    <property type="evidence" value="ECO:0000318"/>
    <property type="project" value="GO_Central"/>
</dbReference>